<name>A0ACC1D3I6_9NEOP</name>
<protein>
    <submittedName>
        <fullName evidence="1">Uncharacterized protein</fullName>
    </submittedName>
</protein>
<sequence length="88" mass="9533">MGKVVGKFLGPKGWFVDTPADLPPDETVGMRATANAPMSEETPPLEQKETTQARSSRAVEASSDDEVLDLFRLGLEEEVDPNGSPFLQ</sequence>
<keyword evidence="2" id="KW-1185">Reference proteome</keyword>
<dbReference type="Proteomes" id="UP000824533">
    <property type="component" value="Linkage Group LG11"/>
</dbReference>
<evidence type="ECO:0000313" key="2">
    <source>
        <dbReference type="Proteomes" id="UP000824533"/>
    </source>
</evidence>
<gene>
    <name evidence="1" type="ORF">K1T71_006825</name>
</gene>
<evidence type="ECO:0000313" key="1">
    <source>
        <dbReference type="EMBL" id="KAJ0177952.1"/>
    </source>
</evidence>
<comment type="caution">
    <text evidence="1">The sequence shown here is derived from an EMBL/GenBank/DDBJ whole genome shotgun (WGS) entry which is preliminary data.</text>
</comment>
<proteinExistence type="predicted"/>
<accession>A0ACC1D3I6</accession>
<reference evidence="1 2" key="1">
    <citation type="journal article" date="2021" name="Front. Genet.">
        <title>Chromosome-Level Genome Assembly Reveals Significant Gene Expansion in the Toll and IMD Signaling Pathways of Dendrolimus kikuchii.</title>
        <authorList>
            <person name="Zhou J."/>
            <person name="Wu P."/>
            <person name="Xiong Z."/>
            <person name="Liu N."/>
            <person name="Zhao N."/>
            <person name="Ji M."/>
            <person name="Qiu Y."/>
            <person name="Yang B."/>
        </authorList>
    </citation>
    <scope>NUCLEOTIDE SEQUENCE [LARGE SCALE GENOMIC DNA]</scope>
    <source>
        <strain evidence="1">Ann1</strain>
    </source>
</reference>
<dbReference type="EMBL" id="CM034397">
    <property type="protein sequence ID" value="KAJ0177952.1"/>
    <property type="molecule type" value="Genomic_DNA"/>
</dbReference>
<organism evidence="1 2">
    <name type="scientific">Dendrolimus kikuchii</name>
    <dbReference type="NCBI Taxonomy" id="765133"/>
    <lineage>
        <taxon>Eukaryota</taxon>
        <taxon>Metazoa</taxon>
        <taxon>Ecdysozoa</taxon>
        <taxon>Arthropoda</taxon>
        <taxon>Hexapoda</taxon>
        <taxon>Insecta</taxon>
        <taxon>Pterygota</taxon>
        <taxon>Neoptera</taxon>
        <taxon>Endopterygota</taxon>
        <taxon>Lepidoptera</taxon>
        <taxon>Glossata</taxon>
        <taxon>Ditrysia</taxon>
        <taxon>Bombycoidea</taxon>
        <taxon>Lasiocampidae</taxon>
        <taxon>Dendrolimus</taxon>
    </lineage>
</organism>